<dbReference type="Proteomes" id="UP001183585">
    <property type="component" value="Unassembled WGS sequence"/>
</dbReference>
<keyword evidence="1" id="KW-0472">Membrane</keyword>
<evidence type="ECO:0000313" key="2">
    <source>
        <dbReference type="EMBL" id="MDR7381699.1"/>
    </source>
</evidence>
<organism evidence="2 3">
    <name type="scientific">Promicromonospora iranensis</name>
    <dbReference type="NCBI Taxonomy" id="1105144"/>
    <lineage>
        <taxon>Bacteria</taxon>
        <taxon>Bacillati</taxon>
        <taxon>Actinomycetota</taxon>
        <taxon>Actinomycetes</taxon>
        <taxon>Micrococcales</taxon>
        <taxon>Promicromonosporaceae</taxon>
        <taxon>Promicromonospora</taxon>
    </lineage>
</organism>
<gene>
    <name evidence="2" type="ORF">J2S48_001214</name>
</gene>
<evidence type="ECO:0000256" key="1">
    <source>
        <dbReference type="SAM" id="Phobius"/>
    </source>
</evidence>
<name>A0ABU2CK49_9MICO</name>
<keyword evidence="1" id="KW-1133">Transmembrane helix</keyword>
<sequence length="77" mass="8049">MTFGRVFALVWGVGAIAMGLRVALNSEAMARAALEQQGSEPEARKSQWVYPFTRALGWVFVVAGIAAGVLGLVGALG</sequence>
<dbReference type="EMBL" id="JAVDYE010000001">
    <property type="protein sequence ID" value="MDR7381699.1"/>
    <property type="molecule type" value="Genomic_DNA"/>
</dbReference>
<accession>A0ABU2CK49</accession>
<protein>
    <submittedName>
        <fullName evidence="2">Uncharacterized protein</fullName>
    </submittedName>
</protein>
<reference evidence="2 3" key="1">
    <citation type="submission" date="2023-07" db="EMBL/GenBank/DDBJ databases">
        <title>Sequencing the genomes of 1000 actinobacteria strains.</title>
        <authorList>
            <person name="Klenk H.-P."/>
        </authorList>
    </citation>
    <scope>NUCLEOTIDE SEQUENCE [LARGE SCALE GENOMIC DNA]</scope>
    <source>
        <strain evidence="2 3">DSM 45554</strain>
    </source>
</reference>
<proteinExistence type="predicted"/>
<keyword evidence="1" id="KW-0812">Transmembrane</keyword>
<comment type="caution">
    <text evidence="2">The sequence shown here is derived from an EMBL/GenBank/DDBJ whole genome shotgun (WGS) entry which is preliminary data.</text>
</comment>
<keyword evidence="3" id="KW-1185">Reference proteome</keyword>
<feature type="transmembrane region" description="Helical" evidence="1">
    <location>
        <begin position="56"/>
        <end position="76"/>
    </location>
</feature>
<evidence type="ECO:0000313" key="3">
    <source>
        <dbReference type="Proteomes" id="UP001183585"/>
    </source>
</evidence>
<dbReference type="RefSeq" id="WP_274998060.1">
    <property type="nucleotide sequence ID" value="NZ_JAJQQP010000020.1"/>
</dbReference>